<accession>A0ABM1K3V8</accession>
<feature type="domain" description="Ig-like" evidence="2">
    <location>
        <begin position="648"/>
        <end position="746"/>
    </location>
</feature>
<dbReference type="PANTHER" id="PTHR47243:SF1">
    <property type="entry name" value="SIALOADHESIN"/>
    <property type="match status" value="1"/>
</dbReference>
<dbReference type="InterPro" id="IPR003598">
    <property type="entry name" value="Ig_sub2"/>
</dbReference>
<feature type="domain" description="Ig-like" evidence="2">
    <location>
        <begin position="197"/>
        <end position="263"/>
    </location>
</feature>
<name>A0ABM1K3V8_GEKJA</name>
<dbReference type="RefSeq" id="XP_015268395.1">
    <property type="nucleotide sequence ID" value="XM_015412909.1"/>
</dbReference>
<dbReference type="SMART" id="SM00408">
    <property type="entry name" value="IGc2"/>
    <property type="match status" value="8"/>
</dbReference>
<dbReference type="Gene3D" id="2.60.40.10">
    <property type="entry name" value="Immunoglobulins"/>
    <property type="match status" value="7"/>
</dbReference>
<feature type="domain" description="Ig-like" evidence="2">
    <location>
        <begin position="271"/>
        <end position="370"/>
    </location>
</feature>
<evidence type="ECO:0000313" key="3">
    <source>
        <dbReference type="Proteomes" id="UP000694871"/>
    </source>
</evidence>
<dbReference type="CDD" id="cd00096">
    <property type="entry name" value="Ig"/>
    <property type="match status" value="4"/>
</dbReference>
<dbReference type="Proteomes" id="UP000694871">
    <property type="component" value="Unplaced"/>
</dbReference>
<dbReference type="InterPro" id="IPR007110">
    <property type="entry name" value="Ig-like_dom"/>
</dbReference>
<gene>
    <name evidence="4" type="primary">LOC107111863</name>
</gene>
<dbReference type="PROSITE" id="PS50835">
    <property type="entry name" value="IG_LIKE"/>
    <property type="match status" value="7"/>
</dbReference>
<dbReference type="SUPFAM" id="SSF48726">
    <property type="entry name" value="Immunoglobulin"/>
    <property type="match status" value="7"/>
</dbReference>
<sequence length="822" mass="88782">MRSHQSRGQGAKSSGHKIGTWNTAARVLASPSPELLEGEAATLTCDVLGSVPGDGATFSWYKNSRRIPNNNSSTLAFLQITSRDAGSYHCKAHTSEETSPSASSPPLSVTVFYSPRKPQLTSFLQTQGGPVAVLQCTVDSVPQSLLDILKVEIRDVVMEDEGGYTCWASNLYGNSSVSIRFTAEAARIWISPPDVLEGDSANLTCAIDSGAAGDPHYTWYKDHRWYAEGPSRALSLPKVTVADAGTYYCAVETSERVRNSSLGTLNVLYPPRNVQAVSFLEAQDGQLAILVCSVDSNPPSEVSLRQGDEVLASTGFSRGHGVLPDPRMRVASSPNSLRLEIKEVRLDDEGRYECLASNGIGMAKASLDLAVETTKVVVNPSPEVHEGDPVSLTCEDISSTSGVLYTWYKNTQWLAEGATNSLIFQAVTPGDAGAYSCQVRSTKGIRTSPPAPMRVLYAPKEVSLVSFLETQSGHQAIIQCAVESHPLSDIALHKGQEMVASSWSSGELPAPRLNVHRAHNFLKVEIKGVGLEDEGQYRCLANNTYGAATASVYFSVESARITIEPSPDIQEGYAANLTCVVASRAAGEMNYTWYKNSQWLQDGPSCSLLLESVARDDAGSYHCRAEGETGSVTSGLVLLNVLYSPRTPTLSAFLDNQSGRVGVIRCQVDSHPPSELALYKGGCILAHTQGTRPAAARRFRALQSYNSLRVEIRDLVAEDSGRYVCLASNPLGNGTAALDFSAETLSDLHFFKVLAGVFIGMACTAVLCAMAFGVRTNWSRINEQRKKWKLWGTPKTELVEMEKKEAEAQALNEQDPGIPLCR</sequence>
<dbReference type="SMART" id="SM00409">
    <property type="entry name" value="IG"/>
    <property type="match status" value="8"/>
</dbReference>
<proteinExistence type="predicted"/>
<dbReference type="InterPro" id="IPR003599">
    <property type="entry name" value="Ig_sub"/>
</dbReference>
<feature type="domain" description="Ig-like" evidence="2">
    <location>
        <begin position="374"/>
        <end position="448"/>
    </location>
</feature>
<evidence type="ECO:0000259" key="2">
    <source>
        <dbReference type="PROSITE" id="PS50835"/>
    </source>
</evidence>
<evidence type="ECO:0000313" key="4">
    <source>
        <dbReference type="RefSeq" id="XP_015268395.1"/>
    </source>
</evidence>
<reference evidence="4" key="1">
    <citation type="submission" date="2025-08" db="UniProtKB">
        <authorList>
            <consortium name="RefSeq"/>
        </authorList>
    </citation>
    <scope>IDENTIFICATION</scope>
</reference>
<feature type="transmembrane region" description="Helical" evidence="1">
    <location>
        <begin position="753"/>
        <end position="774"/>
    </location>
</feature>
<protein>
    <submittedName>
        <fullName evidence="4">Sialoadhesin-like</fullName>
    </submittedName>
</protein>
<feature type="domain" description="Ig-like" evidence="2">
    <location>
        <begin position="25"/>
        <end position="108"/>
    </location>
</feature>
<evidence type="ECO:0000256" key="1">
    <source>
        <dbReference type="SAM" id="Phobius"/>
    </source>
</evidence>
<dbReference type="PANTHER" id="PTHR47243">
    <property type="entry name" value="SIALOADHESIN"/>
    <property type="match status" value="1"/>
</dbReference>
<keyword evidence="3" id="KW-1185">Reference proteome</keyword>
<dbReference type="Pfam" id="PF13927">
    <property type="entry name" value="Ig_3"/>
    <property type="match status" value="1"/>
</dbReference>
<dbReference type="InterPro" id="IPR036179">
    <property type="entry name" value="Ig-like_dom_sf"/>
</dbReference>
<feature type="domain" description="Ig-like" evidence="2">
    <location>
        <begin position="459"/>
        <end position="555"/>
    </location>
</feature>
<dbReference type="Pfam" id="PF07679">
    <property type="entry name" value="I-set"/>
    <property type="match status" value="2"/>
</dbReference>
<organism evidence="3 4">
    <name type="scientific">Gekko japonicus</name>
    <name type="common">Schlegel's Japanese gecko</name>
    <dbReference type="NCBI Taxonomy" id="146911"/>
    <lineage>
        <taxon>Eukaryota</taxon>
        <taxon>Metazoa</taxon>
        <taxon>Chordata</taxon>
        <taxon>Craniata</taxon>
        <taxon>Vertebrata</taxon>
        <taxon>Euteleostomi</taxon>
        <taxon>Lepidosauria</taxon>
        <taxon>Squamata</taxon>
        <taxon>Bifurcata</taxon>
        <taxon>Gekkota</taxon>
        <taxon>Gekkonidae</taxon>
        <taxon>Gekkoninae</taxon>
        <taxon>Gekko</taxon>
    </lineage>
</organism>
<keyword evidence="1" id="KW-1133">Transmembrane helix</keyword>
<dbReference type="InterPro" id="IPR013098">
    <property type="entry name" value="Ig_I-set"/>
</dbReference>
<dbReference type="GeneID" id="107111863"/>
<dbReference type="InterPro" id="IPR013783">
    <property type="entry name" value="Ig-like_fold"/>
</dbReference>
<keyword evidence="1" id="KW-0812">Transmembrane</keyword>
<feature type="domain" description="Ig-like" evidence="2">
    <location>
        <begin position="559"/>
        <end position="633"/>
    </location>
</feature>
<keyword evidence="1" id="KW-0472">Membrane</keyword>
<dbReference type="Pfam" id="PF13895">
    <property type="entry name" value="Ig_2"/>
    <property type="match status" value="3"/>
</dbReference>